<evidence type="ECO:0000256" key="5">
    <source>
        <dbReference type="ARBA" id="ARBA00023242"/>
    </source>
</evidence>
<dbReference type="Gene3D" id="6.10.250.610">
    <property type="match status" value="1"/>
</dbReference>
<comment type="subcellular location">
    <subcellularLocation>
        <location evidence="1">Nucleus</location>
    </subcellularLocation>
</comment>
<keyword evidence="3" id="KW-0677">Repeat</keyword>
<feature type="domain" description="RRM" evidence="8">
    <location>
        <begin position="12"/>
        <end position="87"/>
    </location>
</feature>
<dbReference type="InterPro" id="IPR034147">
    <property type="entry name" value="RBM40_RRM1"/>
</dbReference>
<dbReference type="Proteomes" id="UP001148018">
    <property type="component" value="Unassembled WGS sequence"/>
</dbReference>
<feature type="region of interest" description="Disordered" evidence="7">
    <location>
        <begin position="247"/>
        <end position="296"/>
    </location>
</feature>
<accession>A0A9Q0ETI9</accession>
<dbReference type="SUPFAM" id="SSF54928">
    <property type="entry name" value="RNA-binding domain, RBD"/>
    <property type="match status" value="2"/>
</dbReference>
<feature type="region of interest" description="Disordered" evidence="7">
    <location>
        <begin position="442"/>
        <end position="466"/>
    </location>
</feature>
<evidence type="ECO:0000256" key="7">
    <source>
        <dbReference type="SAM" id="MobiDB-lite"/>
    </source>
</evidence>
<dbReference type="Pfam" id="PF00076">
    <property type="entry name" value="RRM_1"/>
    <property type="match status" value="1"/>
</dbReference>
<protein>
    <recommendedName>
        <fullName evidence="2">RNA-binding region-containing protein 3</fullName>
    </recommendedName>
</protein>
<feature type="compositionally biased region" description="Basic residues" evidence="7">
    <location>
        <begin position="249"/>
        <end position="263"/>
    </location>
</feature>
<dbReference type="InterPro" id="IPR012677">
    <property type="entry name" value="Nucleotide-bd_a/b_plait_sf"/>
</dbReference>
<dbReference type="AlphaFoldDB" id="A0A9Q0ETI9"/>
<dbReference type="PANTHER" id="PTHR16105">
    <property type="entry name" value="RNA-BINDING REGION-CONTAINING PROTEIN 3"/>
    <property type="match status" value="1"/>
</dbReference>
<evidence type="ECO:0000256" key="4">
    <source>
        <dbReference type="ARBA" id="ARBA00022884"/>
    </source>
</evidence>
<dbReference type="PROSITE" id="PS50102">
    <property type="entry name" value="RRM"/>
    <property type="match status" value="1"/>
</dbReference>
<evidence type="ECO:0000256" key="6">
    <source>
        <dbReference type="PROSITE-ProRule" id="PRU00176"/>
    </source>
</evidence>
<dbReference type="InterPro" id="IPR035979">
    <property type="entry name" value="RBD_domain_sf"/>
</dbReference>
<dbReference type="CDD" id="cd12238">
    <property type="entry name" value="RRM1_RBM40_like"/>
    <property type="match status" value="1"/>
</dbReference>
<comment type="caution">
    <text evidence="9">The sequence shown here is derived from an EMBL/GenBank/DDBJ whole genome shotgun (WGS) entry which is preliminary data.</text>
</comment>
<dbReference type="InterPro" id="IPR045164">
    <property type="entry name" value="RBM41/RNPC3"/>
</dbReference>
<feature type="region of interest" description="Disordered" evidence="7">
    <location>
        <begin position="202"/>
        <end position="231"/>
    </location>
</feature>
<proteinExistence type="predicted"/>
<sequence length="466" mass="51333">MDKDGSSSVSSSTLLVRHLPSELSPVEKEDLLKYFGASSVRVSSANGPLKHAAYATFGSEKSAEKALSRLHQLQILSHTLVVEFAIGQDHITVLKDPPVSSSATGDNEEPKKLKKQPIIPLIELGVATSLGLKYQTNPTLRYLYPPPSNAILANIMHALLSVPKLYVQVLHLMNKMNLPCPFGPVTPRPPVYDLAPGLHPMAPDAFPPLPQEDMELSSEPESEYDSGDDDENKERVARLMGLVNQACKRPLRTKGTSRRKKPRIKDLLSVPPKPDSQSAPGPVLNPSDVFEQPQPAGPKKIEFHISVPDVVAILEGGAPAPGTEQLADAAGFGKLYPSGPASQEQEQEGLDEEDLPTDFISRRELEKGRLSRDEIKRMSVFKKYEPGEPTCRLYVKNIAKQVDEKELKYIYGRYIDPSSETERNMFDIVLMKEGRMKGQAFVGLPNERSAKPKADVPDPKKGSRPR</sequence>
<evidence type="ECO:0000313" key="9">
    <source>
        <dbReference type="EMBL" id="KAJ3611611.1"/>
    </source>
</evidence>
<evidence type="ECO:0000256" key="1">
    <source>
        <dbReference type="ARBA" id="ARBA00004123"/>
    </source>
</evidence>
<evidence type="ECO:0000313" key="10">
    <source>
        <dbReference type="Proteomes" id="UP001148018"/>
    </source>
</evidence>
<dbReference type="EMBL" id="JANIIK010000037">
    <property type="protein sequence ID" value="KAJ3611611.1"/>
    <property type="molecule type" value="Genomic_DNA"/>
</dbReference>
<dbReference type="InterPro" id="IPR000504">
    <property type="entry name" value="RRM_dom"/>
</dbReference>
<evidence type="ECO:0000256" key="3">
    <source>
        <dbReference type="ARBA" id="ARBA00022737"/>
    </source>
</evidence>
<feature type="compositionally biased region" description="Acidic residues" evidence="7">
    <location>
        <begin position="212"/>
        <end position="231"/>
    </location>
</feature>
<keyword evidence="10" id="KW-1185">Reference proteome</keyword>
<evidence type="ECO:0000256" key="2">
    <source>
        <dbReference type="ARBA" id="ARBA00020364"/>
    </source>
</evidence>
<feature type="compositionally biased region" description="Basic and acidic residues" evidence="7">
    <location>
        <begin position="448"/>
        <end position="466"/>
    </location>
</feature>
<organism evidence="9 10">
    <name type="scientific">Muraenolepis orangiensis</name>
    <name type="common">Patagonian moray cod</name>
    <dbReference type="NCBI Taxonomy" id="630683"/>
    <lineage>
        <taxon>Eukaryota</taxon>
        <taxon>Metazoa</taxon>
        <taxon>Chordata</taxon>
        <taxon>Craniata</taxon>
        <taxon>Vertebrata</taxon>
        <taxon>Euteleostomi</taxon>
        <taxon>Actinopterygii</taxon>
        <taxon>Neopterygii</taxon>
        <taxon>Teleostei</taxon>
        <taxon>Neoteleostei</taxon>
        <taxon>Acanthomorphata</taxon>
        <taxon>Zeiogadaria</taxon>
        <taxon>Gadariae</taxon>
        <taxon>Gadiformes</taxon>
        <taxon>Muraenolepidoidei</taxon>
        <taxon>Muraenolepididae</taxon>
        <taxon>Muraenolepis</taxon>
    </lineage>
</organism>
<dbReference type="PANTHER" id="PTHR16105:SF0">
    <property type="entry name" value="RNA-BINDING REGION-CONTAINING PROTEIN 3"/>
    <property type="match status" value="1"/>
</dbReference>
<dbReference type="GO" id="GO:0097157">
    <property type="term" value="F:pre-mRNA intronic binding"/>
    <property type="evidence" value="ECO:0007669"/>
    <property type="project" value="TreeGrafter"/>
</dbReference>
<dbReference type="GO" id="GO:0005689">
    <property type="term" value="C:U12-type spliceosomal complex"/>
    <property type="evidence" value="ECO:0007669"/>
    <property type="project" value="TreeGrafter"/>
</dbReference>
<dbReference type="GO" id="GO:0000398">
    <property type="term" value="P:mRNA splicing, via spliceosome"/>
    <property type="evidence" value="ECO:0007669"/>
    <property type="project" value="TreeGrafter"/>
</dbReference>
<dbReference type="GO" id="GO:0030626">
    <property type="term" value="F:U12 snRNA binding"/>
    <property type="evidence" value="ECO:0007669"/>
    <property type="project" value="TreeGrafter"/>
</dbReference>
<gene>
    <name evidence="9" type="ORF">NHX12_021626</name>
</gene>
<reference evidence="9" key="1">
    <citation type="submission" date="2022-07" db="EMBL/GenBank/DDBJ databases">
        <title>Chromosome-level genome of Muraenolepis orangiensis.</title>
        <authorList>
            <person name="Kim J."/>
        </authorList>
    </citation>
    <scope>NUCLEOTIDE SEQUENCE</scope>
    <source>
        <strain evidence="9">KU_S4_2022</strain>
        <tissue evidence="9">Muscle</tissue>
    </source>
</reference>
<evidence type="ECO:0000259" key="8">
    <source>
        <dbReference type="PROSITE" id="PS50102"/>
    </source>
</evidence>
<dbReference type="SMART" id="SM00360">
    <property type="entry name" value="RRM"/>
    <property type="match status" value="1"/>
</dbReference>
<dbReference type="OrthoDB" id="277802at2759"/>
<keyword evidence="4 6" id="KW-0694">RNA-binding</keyword>
<dbReference type="Gene3D" id="3.30.70.330">
    <property type="match status" value="2"/>
</dbReference>
<name>A0A9Q0ETI9_9TELE</name>
<keyword evidence="5" id="KW-0539">Nucleus</keyword>